<protein>
    <submittedName>
        <fullName evidence="1">Uncharacterized protein (DUF1800 family)</fullName>
    </submittedName>
</protein>
<dbReference type="EMBL" id="JACCFH010000001">
    <property type="protein sequence ID" value="NYG32501.1"/>
    <property type="molecule type" value="Genomic_DNA"/>
</dbReference>
<dbReference type="Proteomes" id="UP000518288">
    <property type="component" value="Unassembled WGS sequence"/>
</dbReference>
<organism evidence="1 2">
    <name type="scientific">Sphaerotilus montanus</name>
    <dbReference type="NCBI Taxonomy" id="522889"/>
    <lineage>
        <taxon>Bacteria</taxon>
        <taxon>Pseudomonadati</taxon>
        <taxon>Pseudomonadota</taxon>
        <taxon>Betaproteobacteria</taxon>
        <taxon>Burkholderiales</taxon>
        <taxon>Sphaerotilaceae</taxon>
        <taxon>Sphaerotilus</taxon>
    </lineage>
</organism>
<dbReference type="PANTHER" id="PTHR43737">
    <property type="entry name" value="BLL7424 PROTEIN"/>
    <property type="match status" value="1"/>
</dbReference>
<sequence length="604" mass="65254">MALTSALGAPAAAQTPGTTFLIGGVPYTSTACAPEWGSCRFTGTRRVAYGVGTQWLFRYATGSQDCKSAAFGKDPAFGKKKACYTTASTVLIPPTSPNPAPLTTAQKQAARLLNQATWGATATEITRVSAMTPTAWVTEQLAKPLTTPSHFDYVAMKGPLGTSEHINAFMESFWSQAATGQDQLRQRMVFALSEIFVTSAVSSGIDTQAAAHAAYHDLLARNAFGNYRQLLEDVSLSPVMGIYLSHMNNQKEDAATGRLPDENYAREVMQLFSIGLWMLNQDGSRKLDATGNPIPTYGIPEVMGMAKVFTGWTFNGVQAWNAPMMNNPAITSTSAKNIVNGVTIPAGTGGAASLKIALDTLANHPNVAPFMSEQLIKRFVTSNPSRAYVGRIAAVWANNGKGVRGDLGAVIKAILLDTEARSDANLTSSTYGKLREPMLRFGHWLRAFNARPNDGVWTIWNLEDPVTSLGQNPQRSPSVFNYFRPDYAPPGPILAAGLTAPEFQITHETTLTGYSNFMSYASERGFGGKILPNYAPYEAIADNAETLLSRLNIELMAGQMSDATKQTITGVMNTLPVTLANARKLRVWQAVFLVMTSPEYVVQR</sequence>
<proteinExistence type="predicted"/>
<evidence type="ECO:0000313" key="2">
    <source>
        <dbReference type="Proteomes" id="UP000518288"/>
    </source>
</evidence>
<dbReference type="AlphaFoldDB" id="A0A7Y9U6D0"/>
<gene>
    <name evidence="1" type="ORF">BDD16_001487</name>
</gene>
<evidence type="ECO:0000313" key="1">
    <source>
        <dbReference type="EMBL" id="NYG32501.1"/>
    </source>
</evidence>
<keyword evidence="2" id="KW-1185">Reference proteome</keyword>
<name>A0A7Y9U6D0_9BURK</name>
<dbReference type="PANTHER" id="PTHR43737:SF1">
    <property type="entry name" value="DUF1501 DOMAIN-CONTAINING PROTEIN"/>
    <property type="match status" value="1"/>
</dbReference>
<dbReference type="InterPro" id="IPR014917">
    <property type="entry name" value="DUF1800"/>
</dbReference>
<reference evidence="1 2" key="1">
    <citation type="submission" date="2020-07" db="EMBL/GenBank/DDBJ databases">
        <title>Genomic Encyclopedia of Archaeal and Bacterial Type Strains, Phase II (KMG-II): from individual species to whole genera.</title>
        <authorList>
            <person name="Goeker M."/>
        </authorList>
    </citation>
    <scope>NUCLEOTIDE SEQUENCE [LARGE SCALE GENOMIC DNA]</scope>
    <source>
        <strain evidence="1 2">DSM 21226</strain>
    </source>
</reference>
<accession>A0A7Y9U6D0</accession>
<comment type="caution">
    <text evidence="1">The sequence shown here is derived from an EMBL/GenBank/DDBJ whole genome shotgun (WGS) entry which is preliminary data.</text>
</comment>
<dbReference type="Pfam" id="PF08811">
    <property type="entry name" value="DUF1800"/>
    <property type="match status" value="1"/>
</dbReference>
<dbReference type="RefSeq" id="WP_179633385.1">
    <property type="nucleotide sequence ID" value="NZ_JACCFH010000001.1"/>
</dbReference>